<dbReference type="Proteomes" id="UP000001623">
    <property type="component" value="Chromosome"/>
</dbReference>
<evidence type="ECO:0000313" key="1">
    <source>
        <dbReference type="EMBL" id="AEH87457.1"/>
    </source>
</evidence>
<dbReference type="CDD" id="cd00377">
    <property type="entry name" value="ICL_PEPM"/>
    <property type="match status" value="1"/>
</dbReference>
<evidence type="ECO:0000313" key="2">
    <source>
        <dbReference type="Proteomes" id="UP000001623"/>
    </source>
</evidence>
<dbReference type="eggNOG" id="COG2513">
    <property type="taxonomic scope" value="Bacteria"/>
</dbReference>
<dbReference type="InterPro" id="IPR015813">
    <property type="entry name" value="Pyrv/PenolPyrv_kinase-like_dom"/>
</dbReference>
<reference evidence="1 2" key="1">
    <citation type="submission" date="2010-10" db="EMBL/GenBank/DDBJ databases">
        <title>Complete sequence of Mesorhizobium opportunistum WSM2075.</title>
        <authorList>
            <consortium name="US DOE Joint Genome Institute"/>
            <person name="Lucas S."/>
            <person name="Copeland A."/>
            <person name="Lapidus A."/>
            <person name="Cheng J.-F."/>
            <person name="Bruce D."/>
            <person name="Goodwin L."/>
            <person name="Pitluck S."/>
            <person name="Chertkov O."/>
            <person name="Misra M."/>
            <person name="Detter J.C."/>
            <person name="Han C."/>
            <person name="Tapia R."/>
            <person name="Land M."/>
            <person name="Hauser L."/>
            <person name="Kyrpides N."/>
            <person name="Ovchinnikova G."/>
            <person name="Mavrommatis K.M."/>
            <person name="Tiwari R.P."/>
            <person name="Howieson J.G."/>
            <person name="O'Hara G.W."/>
            <person name="Nandasena K.G."/>
            <person name="Woyke T."/>
        </authorList>
    </citation>
    <scope>NUCLEOTIDE SEQUENCE [LARGE SCALE GENOMIC DNA]</scope>
    <source>
        <strain evidence="2">LMG 24607 / HAMBI 3007 / WSM2075</strain>
    </source>
</reference>
<dbReference type="Gene3D" id="3.20.20.60">
    <property type="entry name" value="Phosphoenolpyruvate-binding domains"/>
    <property type="match status" value="1"/>
</dbReference>
<accession>F7Y6Y7</accession>
<dbReference type="KEGG" id="mop:Mesop_3004"/>
<name>F7Y6Y7_MESOW</name>
<dbReference type="PANTHER" id="PTHR42905">
    <property type="entry name" value="PHOSPHOENOLPYRUVATE CARBOXYLASE"/>
    <property type="match status" value="1"/>
</dbReference>
<dbReference type="PANTHER" id="PTHR42905:SF5">
    <property type="entry name" value="CARBOXYVINYL-CARBOXYPHOSPHONATE PHOSPHORYLMUTASE, CHLOROPLASTIC"/>
    <property type="match status" value="1"/>
</dbReference>
<protein>
    <submittedName>
        <fullName evidence="1">Isocitrate lyase and phosphorylmutase</fullName>
    </submittedName>
</protein>
<dbReference type="GO" id="GO:0016833">
    <property type="term" value="F:oxo-acid-lyase activity"/>
    <property type="evidence" value="ECO:0007669"/>
    <property type="project" value="UniProtKB-ARBA"/>
</dbReference>
<proteinExistence type="predicted"/>
<dbReference type="Pfam" id="PF13714">
    <property type="entry name" value="PEP_mutase"/>
    <property type="match status" value="1"/>
</dbReference>
<dbReference type="RefSeq" id="WP_013894147.1">
    <property type="nucleotide sequence ID" value="NC_015675.1"/>
</dbReference>
<gene>
    <name evidence="1" type="ordered locus">Mesop_3004</name>
</gene>
<dbReference type="PROSITE" id="PS00161">
    <property type="entry name" value="ISOCITRATE_LYASE"/>
    <property type="match status" value="1"/>
</dbReference>
<sequence>MVRRLSWKSTIDHNAPLVLPSAGDALTARLIERAGFSAYQIGGFAMVAGMHAVPDIDLEQFGEKCAKAREIIEASDLPVLVDGDDGYGDVKNVTRTVRSYEAVGASALFIEDQKPPKRCGHMAGKKVVPPEFMEEKVRAAVAARSNPDFFLLARTDAREPNGIDDAIERGNRYLEAGADGVYVEGPTSLKELKTVGAAFRDVPLATSILERGGKTPWVSPSEMHEMGYDMILYPTTVLFRAIKSMQQALDDLREGKPLDPETSVDLKGFEDIVRMSEWAGIENRFMRSPHDEAGVIGTIKQKLTGG</sequence>
<dbReference type="HOGENOM" id="CLU_027389_3_2_5"/>
<dbReference type="InterPro" id="IPR040442">
    <property type="entry name" value="Pyrv_kinase-like_dom_sf"/>
</dbReference>
<dbReference type="STRING" id="536019.Mesop_3004"/>
<dbReference type="InterPro" id="IPR039556">
    <property type="entry name" value="ICL/PEPM"/>
</dbReference>
<dbReference type="InterPro" id="IPR018523">
    <property type="entry name" value="Isocitrate_lyase_ph_CS"/>
</dbReference>
<organism evidence="1 2">
    <name type="scientific">Mesorhizobium opportunistum (strain LMG 24607 / HAMBI 3007 / WSM2075)</name>
    <dbReference type="NCBI Taxonomy" id="536019"/>
    <lineage>
        <taxon>Bacteria</taxon>
        <taxon>Pseudomonadati</taxon>
        <taxon>Pseudomonadota</taxon>
        <taxon>Alphaproteobacteria</taxon>
        <taxon>Hyphomicrobiales</taxon>
        <taxon>Phyllobacteriaceae</taxon>
        <taxon>Mesorhizobium</taxon>
    </lineage>
</organism>
<dbReference type="EMBL" id="CP002279">
    <property type="protein sequence ID" value="AEH87457.1"/>
    <property type="molecule type" value="Genomic_DNA"/>
</dbReference>
<dbReference type="SUPFAM" id="SSF51621">
    <property type="entry name" value="Phosphoenolpyruvate/pyruvate domain"/>
    <property type="match status" value="1"/>
</dbReference>
<keyword evidence="1" id="KW-0456">Lyase</keyword>
<dbReference type="AlphaFoldDB" id="F7Y6Y7"/>